<sequence length="471" mass="52672">MSQNQQQSQSKKQLRLGAFMMIPGHHVAAWRHPEAEAKSVLDFKFYKQLALTAERGKFDMVFLADGYAVHERYPEALEQTVNVRPEPFTLLSALGAATTNIGLAGTVSTTYNEPFHVARKFASLDHLSEGRAAWNVVTSGSDAEARNFNLEKHVQHDLRYERAEEFVDVVTKLWDSWDDDALLYDKDSARFADKDKVRAIDHKGKFFSVRGPLNVARPIQGHPVVIQAGASEPGKELAARTAEVIFTAWQTLEEAQRFYSDVKGRLARYGRSPDDLKIMPGVFPIIGRTEEEALEKKALFEQLIPEQAGVALLSALISFDLSGYPVDGPLPELPELSQINGGKSRFQLLKDLADREQLTIRQLYQRIAGARGHREIVGTPTQIADQLQEWFENGAADGFNIMPPYLPGGLDDFVDLVVPELQRRGLFRTEYEGATLRENLGLRRPADYTATELAKQQQAQAVEQVAVQVAK</sequence>
<dbReference type="GO" id="GO:0016705">
    <property type="term" value="F:oxidoreductase activity, acting on paired donors, with incorporation or reduction of molecular oxygen"/>
    <property type="evidence" value="ECO:0007669"/>
    <property type="project" value="InterPro"/>
</dbReference>
<keyword evidence="4 8" id="KW-0503">Monooxygenase</keyword>
<evidence type="ECO:0000313" key="9">
    <source>
        <dbReference type="Proteomes" id="UP000005387"/>
    </source>
</evidence>
<dbReference type="PIRSF" id="PIRSF000337">
    <property type="entry name" value="NTA_MOA"/>
    <property type="match status" value="1"/>
</dbReference>
<accession>E0I7I9</accession>
<dbReference type="Pfam" id="PF00296">
    <property type="entry name" value="Bac_luciferase"/>
    <property type="match status" value="1"/>
</dbReference>
<feature type="domain" description="Luciferase-like" evidence="7">
    <location>
        <begin position="27"/>
        <end position="395"/>
    </location>
</feature>
<evidence type="ECO:0000256" key="3">
    <source>
        <dbReference type="ARBA" id="ARBA00023002"/>
    </source>
</evidence>
<dbReference type="CDD" id="cd01095">
    <property type="entry name" value="Nitrilotriacetate_monoxgenase"/>
    <property type="match status" value="1"/>
</dbReference>
<dbReference type="RefSeq" id="WP_006037998.1">
    <property type="nucleotide sequence ID" value="NZ_AEDD01000004.1"/>
</dbReference>
<gene>
    <name evidence="8" type="ORF">PaecuDRAFT_1990</name>
</gene>
<evidence type="ECO:0000256" key="6">
    <source>
        <dbReference type="PIRSR" id="PIRSR000337-1"/>
    </source>
</evidence>
<dbReference type="NCBIfam" id="TIGR03860">
    <property type="entry name" value="FMN_nitrolo"/>
    <property type="match status" value="1"/>
</dbReference>
<evidence type="ECO:0000256" key="1">
    <source>
        <dbReference type="ARBA" id="ARBA00022630"/>
    </source>
</evidence>
<dbReference type="STRING" id="717606.PaecuDRAFT_1990"/>
<keyword evidence="2 6" id="KW-0288">FMN</keyword>
<keyword evidence="9" id="KW-1185">Reference proteome</keyword>
<dbReference type="OrthoDB" id="3265338at2"/>
<proteinExistence type="inferred from homology"/>
<dbReference type="PANTHER" id="PTHR30011">
    <property type="entry name" value="ALKANESULFONATE MONOOXYGENASE-RELATED"/>
    <property type="match status" value="1"/>
</dbReference>
<organism evidence="8 9">
    <name type="scientific">Paenibacillus curdlanolyticus YK9</name>
    <dbReference type="NCBI Taxonomy" id="717606"/>
    <lineage>
        <taxon>Bacteria</taxon>
        <taxon>Bacillati</taxon>
        <taxon>Bacillota</taxon>
        <taxon>Bacilli</taxon>
        <taxon>Bacillales</taxon>
        <taxon>Paenibacillaceae</taxon>
        <taxon>Paenibacillus</taxon>
    </lineage>
</organism>
<feature type="binding site" evidence="6">
    <location>
        <position position="65"/>
    </location>
    <ligand>
        <name>FMN</name>
        <dbReference type="ChEBI" id="CHEBI:58210"/>
    </ligand>
</feature>
<feature type="binding site" evidence="6">
    <location>
        <position position="231"/>
    </location>
    <ligand>
        <name>FMN</name>
        <dbReference type="ChEBI" id="CHEBI:58210"/>
    </ligand>
</feature>
<keyword evidence="1 6" id="KW-0285">Flavoprotein</keyword>
<dbReference type="InterPro" id="IPR011251">
    <property type="entry name" value="Luciferase-like_dom"/>
</dbReference>
<comment type="similarity">
    <text evidence="5">Belongs to the NtaA/SnaA/DszA monooxygenase family.</text>
</comment>
<dbReference type="SUPFAM" id="SSF51679">
    <property type="entry name" value="Bacterial luciferase-like"/>
    <property type="match status" value="1"/>
</dbReference>
<keyword evidence="3" id="KW-0560">Oxidoreductase</keyword>
<dbReference type="EMBL" id="AEDD01000004">
    <property type="protein sequence ID" value="EFM11542.1"/>
    <property type="molecule type" value="Genomic_DNA"/>
</dbReference>
<feature type="binding site" evidence="6">
    <location>
        <position position="156"/>
    </location>
    <ligand>
        <name>FMN</name>
        <dbReference type="ChEBI" id="CHEBI:58210"/>
    </ligand>
</feature>
<name>E0I7I9_9BACL</name>
<dbReference type="InterPro" id="IPR016215">
    <property type="entry name" value="NTA_MOA"/>
</dbReference>
<dbReference type="eggNOG" id="COG2141">
    <property type="taxonomic scope" value="Bacteria"/>
</dbReference>
<dbReference type="InterPro" id="IPR051260">
    <property type="entry name" value="Diverse_substr_monoxygenases"/>
</dbReference>
<evidence type="ECO:0000256" key="5">
    <source>
        <dbReference type="ARBA" id="ARBA00033748"/>
    </source>
</evidence>
<evidence type="ECO:0000259" key="7">
    <source>
        <dbReference type="Pfam" id="PF00296"/>
    </source>
</evidence>
<reference evidence="8 9" key="1">
    <citation type="submission" date="2010-07" db="EMBL/GenBank/DDBJ databases">
        <title>The draft genome of Paenibacillus curdlanolyticus YK9.</title>
        <authorList>
            <consortium name="US DOE Joint Genome Institute (JGI-PGF)"/>
            <person name="Lucas S."/>
            <person name="Copeland A."/>
            <person name="Lapidus A."/>
            <person name="Cheng J.-F."/>
            <person name="Bruce D."/>
            <person name="Goodwin L."/>
            <person name="Pitluck S."/>
            <person name="Land M.L."/>
            <person name="Hauser L."/>
            <person name="Chang Y.-J."/>
            <person name="Jeffries C."/>
            <person name="Anderson I.J."/>
            <person name="Johnson E."/>
            <person name="Loganathan U."/>
            <person name="Mulhopadhyay B."/>
            <person name="Kyrpides N."/>
            <person name="Woyke T.J."/>
        </authorList>
    </citation>
    <scope>NUCLEOTIDE SEQUENCE [LARGE SCALE GENOMIC DNA]</scope>
    <source>
        <strain evidence="8 9">YK9</strain>
    </source>
</reference>
<dbReference type="Gene3D" id="3.20.20.30">
    <property type="entry name" value="Luciferase-like domain"/>
    <property type="match status" value="1"/>
</dbReference>
<dbReference type="PANTHER" id="PTHR30011:SF16">
    <property type="entry name" value="C2H2 FINGER DOMAIN TRANSCRIPTION FACTOR (EUROFUNG)-RELATED"/>
    <property type="match status" value="1"/>
</dbReference>
<evidence type="ECO:0000256" key="2">
    <source>
        <dbReference type="ARBA" id="ARBA00022643"/>
    </source>
</evidence>
<evidence type="ECO:0000256" key="4">
    <source>
        <dbReference type="ARBA" id="ARBA00023033"/>
    </source>
</evidence>
<dbReference type="Proteomes" id="UP000005387">
    <property type="component" value="Unassembled WGS sequence"/>
</dbReference>
<feature type="binding site" evidence="6">
    <location>
        <position position="160"/>
    </location>
    <ligand>
        <name>FMN</name>
        <dbReference type="ChEBI" id="CHEBI:58210"/>
    </ligand>
</feature>
<dbReference type="AlphaFoldDB" id="E0I7I9"/>
<dbReference type="GO" id="GO:0004497">
    <property type="term" value="F:monooxygenase activity"/>
    <property type="evidence" value="ECO:0007669"/>
    <property type="project" value="UniProtKB-KW"/>
</dbReference>
<dbReference type="InterPro" id="IPR036661">
    <property type="entry name" value="Luciferase-like_sf"/>
</dbReference>
<evidence type="ECO:0000313" key="8">
    <source>
        <dbReference type="EMBL" id="EFM11542.1"/>
    </source>
</evidence>
<protein>
    <submittedName>
        <fullName evidence="8">Nitrilotriacetate monooxygenase component A/pristinamycin IIA synthase subunit A</fullName>
    </submittedName>
</protein>
<feature type="binding site" evidence="6">
    <location>
        <position position="106"/>
    </location>
    <ligand>
        <name>FMN</name>
        <dbReference type="ChEBI" id="CHEBI:58210"/>
    </ligand>
</feature>